<proteinExistence type="predicted"/>
<evidence type="ECO:0000256" key="18">
    <source>
        <dbReference type="ARBA" id="ARBA00030800"/>
    </source>
</evidence>
<dbReference type="PRINTS" id="PR00344">
    <property type="entry name" value="BCTRLSENSOR"/>
</dbReference>
<dbReference type="InterPro" id="IPR050482">
    <property type="entry name" value="Sensor_HK_TwoCompSys"/>
</dbReference>
<dbReference type="PROSITE" id="PS50109">
    <property type="entry name" value="HIS_KIN"/>
    <property type="match status" value="1"/>
</dbReference>
<dbReference type="InterPro" id="IPR005467">
    <property type="entry name" value="His_kinase_dom"/>
</dbReference>
<evidence type="ECO:0000256" key="15">
    <source>
        <dbReference type="ARBA" id="ARBA00023012"/>
    </source>
</evidence>
<dbReference type="OrthoDB" id="9760839at2"/>
<dbReference type="Pfam" id="PF02518">
    <property type="entry name" value="HATPase_c"/>
    <property type="match status" value="1"/>
</dbReference>
<evidence type="ECO:0000256" key="7">
    <source>
        <dbReference type="ARBA" id="ARBA00022490"/>
    </source>
</evidence>
<dbReference type="PANTHER" id="PTHR24421">
    <property type="entry name" value="NITRATE/NITRITE SENSOR PROTEIN NARX-RELATED"/>
    <property type="match status" value="1"/>
</dbReference>
<accession>A0A0P7BBA3</accession>
<keyword evidence="13" id="KW-0067">ATP-binding</keyword>
<evidence type="ECO:0000256" key="10">
    <source>
        <dbReference type="ARBA" id="ARBA00022723"/>
    </source>
</evidence>
<dbReference type="PATRIC" id="fig|1605367.3.peg.3547"/>
<dbReference type="CDD" id="cd16917">
    <property type="entry name" value="HATPase_UhpB-NarQ-NarX-like"/>
    <property type="match status" value="1"/>
</dbReference>
<dbReference type="RefSeq" id="WP_055148073.1">
    <property type="nucleotide sequence ID" value="NZ_JXSZ01000009.1"/>
</dbReference>
<dbReference type="GO" id="GO:0046872">
    <property type="term" value="F:metal ion binding"/>
    <property type="evidence" value="ECO:0007669"/>
    <property type="project" value="UniProtKB-KW"/>
</dbReference>
<keyword evidence="8" id="KW-0597">Phosphoprotein</keyword>
<dbReference type="GO" id="GO:0051539">
    <property type="term" value="F:4 iron, 4 sulfur cluster binding"/>
    <property type="evidence" value="ECO:0007669"/>
    <property type="project" value="UniProtKB-KW"/>
</dbReference>
<dbReference type="SMART" id="SM00387">
    <property type="entry name" value="HATPase_c"/>
    <property type="match status" value="1"/>
</dbReference>
<dbReference type="InterPro" id="IPR003594">
    <property type="entry name" value="HATPase_dom"/>
</dbReference>
<evidence type="ECO:0000256" key="2">
    <source>
        <dbReference type="ARBA" id="ARBA00001966"/>
    </source>
</evidence>
<keyword evidence="11" id="KW-0547">Nucleotide-binding</keyword>
<dbReference type="STRING" id="1605367.AFM12_10790"/>
<keyword evidence="6" id="KW-0004">4Fe-4S</keyword>
<dbReference type="SUPFAM" id="SSF55874">
    <property type="entry name" value="ATPase domain of HSP90 chaperone/DNA topoisomerase II/histidine kinase"/>
    <property type="match status" value="1"/>
</dbReference>
<protein>
    <recommendedName>
        <fullName evidence="5">Oxygen sensor histidine kinase NreB</fullName>
        <ecNumber evidence="4">2.7.13.3</ecNumber>
    </recommendedName>
    <alternativeName>
        <fullName evidence="18">Nitrogen regulation protein B</fullName>
    </alternativeName>
</protein>
<dbReference type="InterPro" id="IPR036890">
    <property type="entry name" value="HATPase_C_sf"/>
</dbReference>
<keyword evidence="15" id="KW-0902">Two-component regulatory system</keyword>
<evidence type="ECO:0000256" key="9">
    <source>
        <dbReference type="ARBA" id="ARBA00022679"/>
    </source>
</evidence>
<dbReference type="GO" id="GO:0046983">
    <property type="term" value="F:protein dimerization activity"/>
    <property type="evidence" value="ECO:0007669"/>
    <property type="project" value="InterPro"/>
</dbReference>
<dbReference type="InterPro" id="IPR004358">
    <property type="entry name" value="Sig_transdc_His_kin-like_C"/>
</dbReference>
<keyword evidence="22" id="KW-1185">Reference proteome</keyword>
<dbReference type="AlphaFoldDB" id="A0A0P7BBA3"/>
<dbReference type="GO" id="GO:0005737">
    <property type="term" value="C:cytoplasm"/>
    <property type="evidence" value="ECO:0007669"/>
    <property type="project" value="UniProtKB-SubCell"/>
</dbReference>
<name>A0A0P7BBA3_9BACT</name>
<dbReference type="InterPro" id="IPR011712">
    <property type="entry name" value="Sig_transdc_His_kin_sub3_dim/P"/>
</dbReference>
<dbReference type="GO" id="GO:0000155">
    <property type="term" value="F:phosphorelay sensor kinase activity"/>
    <property type="evidence" value="ECO:0007669"/>
    <property type="project" value="InterPro"/>
</dbReference>
<dbReference type="Gene3D" id="3.30.565.10">
    <property type="entry name" value="Histidine kinase-like ATPase, C-terminal domain"/>
    <property type="match status" value="1"/>
</dbReference>
<dbReference type="Proteomes" id="UP000050454">
    <property type="component" value="Unassembled WGS sequence"/>
</dbReference>
<comment type="caution">
    <text evidence="21">The sequence shown here is derived from an EMBL/GenBank/DDBJ whole genome shotgun (WGS) entry which is preliminary data.</text>
</comment>
<evidence type="ECO:0000256" key="19">
    <source>
        <dbReference type="SAM" id="Phobius"/>
    </source>
</evidence>
<evidence type="ECO:0000256" key="3">
    <source>
        <dbReference type="ARBA" id="ARBA00004496"/>
    </source>
</evidence>
<keyword evidence="16" id="KW-0411">Iron-sulfur</keyword>
<gene>
    <name evidence="21" type="ORF">AFM12_10790</name>
</gene>
<comment type="function">
    <text evidence="17">Member of the two-component regulatory system NreB/NreC involved in the control of dissimilatory nitrate/nitrite reduction in response to oxygen. NreB functions as a direct oxygen sensor histidine kinase which is autophosphorylated, in the absence of oxygen, probably at the conserved histidine residue, and transfers its phosphate group probably to a conserved aspartate residue of NreC. NreB/NreC activates the expression of the nitrate (narGHJI) and nitrite (nir) reductase operons, as well as the putative nitrate transporter gene narT.</text>
</comment>
<feature type="domain" description="Histidine kinase" evidence="20">
    <location>
        <begin position="70"/>
        <end position="267"/>
    </location>
</feature>
<evidence type="ECO:0000256" key="1">
    <source>
        <dbReference type="ARBA" id="ARBA00000085"/>
    </source>
</evidence>
<comment type="catalytic activity">
    <reaction evidence="1">
        <text>ATP + protein L-histidine = ADP + protein N-phospho-L-histidine.</text>
        <dbReference type="EC" id="2.7.13.3"/>
    </reaction>
</comment>
<evidence type="ECO:0000256" key="8">
    <source>
        <dbReference type="ARBA" id="ARBA00022553"/>
    </source>
</evidence>
<evidence type="ECO:0000256" key="14">
    <source>
        <dbReference type="ARBA" id="ARBA00023004"/>
    </source>
</evidence>
<dbReference type="GO" id="GO:0005524">
    <property type="term" value="F:ATP binding"/>
    <property type="evidence" value="ECO:0007669"/>
    <property type="project" value="UniProtKB-KW"/>
</dbReference>
<evidence type="ECO:0000256" key="4">
    <source>
        <dbReference type="ARBA" id="ARBA00012438"/>
    </source>
</evidence>
<dbReference type="Gene3D" id="1.20.5.1930">
    <property type="match status" value="1"/>
</dbReference>
<evidence type="ECO:0000256" key="12">
    <source>
        <dbReference type="ARBA" id="ARBA00022777"/>
    </source>
</evidence>
<comment type="subcellular location">
    <subcellularLocation>
        <location evidence="3">Cytoplasm</location>
    </subcellularLocation>
</comment>
<comment type="cofactor">
    <cofactor evidence="2">
        <name>[4Fe-4S] cluster</name>
        <dbReference type="ChEBI" id="CHEBI:49883"/>
    </cofactor>
</comment>
<evidence type="ECO:0000313" key="21">
    <source>
        <dbReference type="EMBL" id="KPM47753.1"/>
    </source>
</evidence>
<sequence>MNSSDAISILIATAVLFLMAVALIGFIVFYQRKQFNLQLKQQAELQEIEAATQRQLLKNSLEVQEAERRKISKDLHDDIGGLLSATKLSIQSLGRNLKNSPEVLAQAESTKELVTEALAQVRSLSKDLTPRTLENFGLVDALYEFADKMNHASETSINLSINGLESKDRIDSGIELTLYRVVQELVNNALKHAKANHIDFKLDKKSNLITLEYKDDGVGFNYEETKNDINSGLGLDNIISRVNVINGSCQFASSSGNGTQVDIEIPI</sequence>
<keyword evidence="14" id="KW-0408">Iron</keyword>
<dbReference type="PANTHER" id="PTHR24421:SF10">
    <property type="entry name" value="NITRATE_NITRITE SENSOR PROTEIN NARQ"/>
    <property type="match status" value="1"/>
</dbReference>
<evidence type="ECO:0000256" key="16">
    <source>
        <dbReference type="ARBA" id="ARBA00023014"/>
    </source>
</evidence>
<evidence type="ECO:0000256" key="17">
    <source>
        <dbReference type="ARBA" id="ARBA00024827"/>
    </source>
</evidence>
<keyword evidence="19" id="KW-1133">Transmembrane helix</keyword>
<dbReference type="GO" id="GO:0016020">
    <property type="term" value="C:membrane"/>
    <property type="evidence" value="ECO:0007669"/>
    <property type="project" value="InterPro"/>
</dbReference>
<feature type="transmembrane region" description="Helical" evidence="19">
    <location>
        <begin position="6"/>
        <end position="30"/>
    </location>
</feature>
<dbReference type="Pfam" id="PF07730">
    <property type="entry name" value="HisKA_3"/>
    <property type="match status" value="1"/>
</dbReference>
<evidence type="ECO:0000256" key="6">
    <source>
        <dbReference type="ARBA" id="ARBA00022485"/>
    </source>
</evidence>
<reference evidence="21 22" key="1">
    <citation type="submission" date="2015-07" db="EMBL/GenBank/DDBJ databases">
        <title>The draft genome sequence of Leadbetterella sp. JN14-9.</title>
        <authorList>
            <person name="Liu Y."/>
            <person name="Du J."/>
            <person name="Shao Z."/>
        </authorList>
    </citation>
    <scope>NUCLEOTIDE SEQUENCE [LARGE SCALE GENOMIC DNA]</scope>
    <source>
        <strain evidence="21 22">JN14-9</strain>
    </source>
</reference>
<keyword evidence="19" id="KW-0812">Transmembrane</keyword>
<evidence type="ECO:0000313" key="22">
    <source>
        <dbReference type="Proteomes" id="UP000050454"/>
    </source>
</evidence>
<keyword evidence="12" id="KW-0418">Kinase</keyword>
<evidence type="ECO:0000259" key="20">
    <source>
        <dbReference type="PROSITE" id="PS50109"/>
    </source>
</evidence>
<evidence type="ECO:0000256" key="5">
    <source>
        <dbReference type="ARBA" id="ARBA00017322"/>
    </source>
</evidence>
<keyword evidence="9" id="KW-0808">Transferase</keyword>
<organism evidence="21 22">
    <name type="scientific">Jiulongibacter sediminis</name>
    <dbReference type="NCBI Taxonomy" id="1605367"/>
    <lineage>
        <taxon>Bacteria</taxon>
        <taxon>Pseudomonadati</taxon>
        <taxon>Bacteroidota</taxon>
        <taxon>Cytophagia</taxon>
        <taxon>Cytophagales</taxon>
        <taxon>Leadbetterellaceae</taxon>
        <taxon>Jiulongibacter</taxon>
    </lineage>
</organism>
<dbReference type="EC" id="2.7.13.3" evidence="4"/>
<dbReference type="EMBL" id="LGTQ01000009">
    <property type="protein sequence ID" value="KPM47753.1"/>
    <property type="molecule type" value="Genomic_DNA"/>
</dbReference>
<keyword evidence="19" id="KW-0472">Membrane</keyword>
<evidence type="ECO:0000256" key="11">
    <source>
        <dbReference type="ARBA" id="ARBA00022741"/>
    </source>
</evidence>
<keyword evidence="7" id="KW-0963">Cytoplasm</keyword>
<keyword evidence="10" id="KW-0479">Metal-binding</keyword>
<evidence type="ECO:0000256" key="13">
    <source>
        <dbReference type="ARBA" id="ARBA00022840"/>
    </source>
</evidence>